<reference evidence="7" key="2">
    <citation type="journal article" date="2024" name="Antonie Van Leeuwenhoek">
        <title>Roseihalotalea indica gen. nov., sp. nov., a halophilic Bacteroidetes from mesopelagic Southwest Indian Ocean with higher carbohydrate metabolic potential.</title>
        <authorList>
            <person name="Chen B."/>
            <person name="Zhang M."/>
            <person name="Lin D."/>
            <person name="Ye J."/>
            <person name="Tang K."/>
        </authorList>
    </citation>
    <scope>NUCLEOTIDE SEQUENCE</scope>
    <source>
        <strain evidence="7">TK19036</strain>
    </source>
</reference>
<keyword evidence="3" id="KW-0547">Nucleotide-binding</keyword>
<dbReference type="Pfam" id="PF00294">
    <property type="entry name" value="PfkB"/>
    <property type="match status" value="1"/>
</dbReference>
<dbReference type="PANTHER" id="PTHR43085">
    <property type="entry name" value="HEXOKINASE FAMILY MEMBER"/>
    <property type="match status" value="1"/>
</dbReference>
<gene>
    <name evidence="7" type="ORF">K4G66_08960</name>
</gene>
<dbReference type="InterPro" id="IPR011611">
    <property type="entry name" value="PfkB_dom"/>
</dbReference>
<dbReference type="AlphaFoldDB" id="A0AA49JJ74"/>
<evidence type="ECO:0000256" key="3">
    <source>
        <dbReference type="ARBA" id="ARBA00022741"/>
    </source>
</evidence>
<dbReference type="CDD" id="cd01167">
    <property type="entry name" value="bac_FRK"/>
    <property type="match status" value="1"/>
</dbReference>
<dbReference type="InterPro" id="IPR050306">
    <property type="entry name" value="PfkB_Carbo_kinase"/>
</dbReference>
<dbReference type="InterPro" id="IPR002173">
    <property type="entry name" value="Carboh/pur_kinase_PfkB_CS"/>
</dbReference>
<proteinExistence type="inferred from homology"/>
<evidence type="ECO:0000256" key="4">
    <source>
        <dbReference type="ARBA" id="ARBA00022777"/>
    </source>
</evidence>
<keyword evidence="5" id="KW-0067">ATP-binding</keyword>
<name>A0AA49JJ74_9BACT</name>
<evidence type="ECO:0000313" key="7">
    <source>
        <dbReference type="EMBL" id="WKN38832.1"/>
    </source>
</evidence>
<dbReference type="GO" id="GO:0005524">
    <property type="term" value="F:ATP binding"/>
    <property type="evidence" value="ECO:0007669"/>
    <property type="project" value="UniProtKB-KW"/>
</dbReference>
<organism evidence="7">
    <name type="scientific">Roseihalotalea indica</name>
    <dbReference type="NCBI Taxonomy" id="2867963"/>
    <lineage>
        <taxon>Bacteria</taxon>
        <taxon>Pseudomonadati</taxon>
        <taxon>Bacteroidota</taxon>
        <taxon>Cytophagia</taxon>
        <taxon>Cytophagales</taxon>
        <taxon>Catalimonadaceae</taxon>
        <taxon>Roseihalotalea</taxon>
    </lineage>
</organism>
<accession>A0AA49JJ74</accession>
<evidence type="ECO:0000256" key="2">
    <source>
        <dbReference type="ARBA" id="ARBA00022679"/>
    </source>
</evidence>
<evidence type="ECO:0000259" key="6">
    <source>
        <dbReference type="Pfam" id="PF00294"/>
    </source>
</evidence>
<dbReference type="Gene3D" id="3.40.1190.20">
    <property type="match status" value="1"/>
</dbReference>
<evidence type="ECO:0000256" key="1">
    <source>
        <dbReference type="ARBA" id="ARBA00010688"/>
    </source>
</evidence>
<keyword evidence="2" id="KW-0808">Transferase</keyword>
<comment type="similarity">
    <text evidence="1">Belongs to the carbohydrate kinase PfkB family.</text>
</comment>
<dbReference type="InterPro" id="IPR029056">
    <property type="entry name" value="Ribokinase-like"/>
</dbReference>
<feature type="domain" description="Carbohydrate kinase PfkB" evidence="6">
    <location>
        <begin position="22"/>
        <end position="284"/>
    </location>
</feature>
<dbReference type="PANTHER" id="PTHR43085:SF1">
    <property type="entry name" value="PSEUDOURIDINE KINASE-RELATED"/>
    <property type="match status" value="1"/>
</dbReference>
<dbReference type="PROSITE" id="PS00583">
    <property type="entry name" value="PFKB_KINASES_1"/>
    <property type="match status" value="1"/>
</dbReference>
<keyword evidence="4 7" id="KW-0418">Kinase</keyword>
<protein>
    <submittedName>
        <fullName evidence="7">Carbohydrate kinase</fullName>
    </submittedName>
</protein>
<reference evidence="7" key="1">
    <citation type="journal article" date="2023" name="Comput. Struct. Biotechnol. J.">
        <title>Discovery of a novel marine Bacteroidetes with a rich repertoire of carbohydrate-active enzymes.</title>
        <authorList>
            <person name="Chen B."/>
            <person name="Liu G."/>
            <person name="Chen Q."/>
            <person name="Wang H."/>
            <person name="Liu L."/>
            <person name="Tang K."/>
        </authorList>
    </citation>
    <scope>NUCLEOTIDE SEQUENCE</scope>
    <source>
        <strain evidence="7">TK19036</strain>
    </source>
</reference>
<evidence type="ECO:0000256" key="5">
    <source>
        <dbReference type="ARBA" id="ARBA00022840"/>
    </source>
</evidence>
<sequence>MPENKQVVCFGEMLYDHLPEGRFPGGAPMNVALHLHQQGVDTRFISSVGQDEAGDSLLAYLKERGLSTELIQRDPAHDTSKVVADVTKSDDVKYDILQPVAWDFIRMTEAAAQTVQQADLLLYGSLACRNEVTRKTLQELIPSAKRTAFDVNLRAPHYSPELIENLLHPADLVKVNEEEFALLSEWYLDGNTDEAAMREFLQRFKIDTLCITQGAEGALLLHEGQLYRQGGFKITVADTVGSGDAFLGTLLTMLLQGKSPQECLRYGCAVGAYVATQPGATPPLNQNAIEKIITSQP</sequence>
<dbReference type="GO" id="GO:0016301">
    <property type="term" value="F:kinase activity"/>
    <property type="evidence" value="ECO:0007669"/>
    <property type="project" value="UniProtKB-KW"/>
</dbReference>
<dbReference type="EMBL" id="CP120682">
    <property type="protein sequence ID" value="WKN38832.1"/>
    <property type="molecule type" value="Genomic_DNA"/>
</dbReference>
<dbReference type="SUPFAM" id="SSF53613">
    <property type="entry name" value="Ribokinase-like"/>
    <property type="match status" value="1"/>
</dbReference>